<evidence type="ECO:0000313" key="2">
    <source>
        <dbReference type="EMBL" id="GAA0530263.1"/>
    </source>
</evidence>
<dbReference type="EMBL" id="BAAAGS010000019">
    <property type="protein sequence ID" value="GAA0530263.1"/>
    <property type="molecule type" value="Genomic_DNA"/>
</dbReference>
<evidence type="ECO:0000256" key="1">
    <source>
        <dbReference type="SAM" id="Phobius"/>
    </source>
</evidence>
<comment type="caution">
    <text evidence="2">The sequence shown here is derived from an EMBL/GenBank/DDBJ whole genome shotgun (WGS) entry which is preliminary data.</text>
</comment>
<feature type="transmembrane region" description="Helical" evidence="1">
    <location>
        <begin position="99"/>
        <end position="117"/>
    </location>
</feature>
<feature type="transmembrane region" description="Helical" evidence="1">
    <location>
        <begin position="215"/>
        <end position="232"/>
    </location>
</feature>
<reference evidence="2 3" key="1">
    <citation type="journal article" date="2019" name="Int. J. Syst. Evol. Microbiol.">
        <title>The Global Catalogue of Microorganisms (GCM) 10K type strain sequencing project: providing services to taxonomists for standard genome sequencing and annotation.</title>
        <authorList>
            <consortium name="The Broad Institute Genomics Platform"/>
            <consortium name="The Broad Institute Genome Sequencing Center for Infectious Disease"/>
            <person name="Wu L."/>
            <person name="Ma J."/>
        </authorList>
    </citation>
    <scope>NUCLEOTIDE SEQUENCE [LARGE SCALE GENOMIC DNA]</scope>
    <source>
        <strain evidence="2 3">JCM 10303</strain>
    </source>
</reference>
<protein>
    <recommendedName>
        <fullName evidence="4">Sap-like sulfolipid-1-addressing protein</fullName>
    </recommendedName>
</protein>
<name>A0ABN1D0Q2_SACER</name>
<dbReference type="Proteomes" id="UP001500729">
    <property type="component" value="Unassembled WGS sequence"/>
</dbReference>
<feature type="transmembrane region" description="Helical" evidence="1">
    <location>
        <begin position="138"/>
        <end position="159"/>
    </location>
</feature>
<accession>A0ABN1D0Q2</accession>
<dbReference type="Pfam" id="PF11139">
    <property type="entry name" value="SfLAP"/>
    <property type="match status" value="1"/>
</dbReference>
<proteinExistence type="predicted"/>
<feature type="transmembrane region" description="Helical" evidence="1">
    <location>
        <begin position="171"/>
        <end position="195"/>
    </location>
</feature>
<gene>
    <name evidence="2" type="ORF">GCM10009533_31850</name>
</gene>
<feature type="transmembrane region" description="Helical" evidence="1">
    <location>
        <begin position="26"/>
        <end position="46"/>
    </location>
</feature>
<sequence length="233" mass="24360">MAVHRAGYPCGELTAAAWGEAVTLQILPLAITMMAGPQIMSAIVLVTSQRAVRSSLAFLLGVAVAATAGVAVARGLAALLGNAVHIDGESHTASVVGKVVQIVLVGLLILLAVKNYVQRSTSKPPKWLSTLLTASPATAFKTGLVLILTMPSDVIIMLTVGTNLEHRDLGLVAAVPFIALTVLVAALPLIAYLLFHRRAVTAMPKVREWMNSNSWLINIVVCGIFIALVLSGG</sequence>
<evidence type="ECO:0000313" key="3">
    <source>
        <dbReference type="Proteomes" id="UP001500729"/>
    </source>
</evidence>
<dbReference type="InterPro" id="IPR021315">
    <property type="entry name" value="Gap/Sap"/>
</dbReference>
<keyword evidence="3" id="KW-1185">Reference proteome</keyword>
<keyword evidence="1" id="KW-0812">Transmembrane</keyword>
<keyword evidence="1" id="KW-1133">Transmembrane helix</keyword>
<keyword evidence="1" id="KW-0472">Membrane</keyword>
<evidence type="ECO:0008006" key="4">
    <source>
        <dbReference type="Google" id="ProtNLM"/>
    </source>
</evidence>
<feature type="transmembrane region" description="Helical" evidence="1">
    <location>
        <begin position="58"/>
        <end position="79"/>
    </location>
</feature>
<organism evidence="2 3">
    <name type="scientific">Saccharopolyspora erythraea</name>
    <name type="common">Streptomyces erythraeus</name>
    <dbReference type="NCBI Taxonomy" id="1836"/>
    <lineage>
        <taxon>Bacteria</taxon>
        <taxon>Bacillati</taxon>
        <taxon>Actinomycetota</taxon>
        <taxon>Actinomycetes</taxon>
        <taxon>Pseudonocardiales</taxon>
        <taxon>Pseudonocardiaceae</taxon>
        <taxon>Saccharopolyspora</taxon>
    </lineage>
</organism>